<evidence type="ECO:0000259" key="3">
    <source>
        <dbReference type="Pfam" id="PF00857"/>
    </source>
</evidence>
<evidence type="ECO:0000256" key="1">
    <source>
        <dbReference type="ARBA" id="ARBA00006336"/>
    </source>
</evidence>
<evidence type="ECO:0000313" key="4">
    <source>
        <dbReference type="EMBL" id="TES49440.1"/>
    </source>
</evidence>
<dbReference type="InterPro" id="IPR000868">
    <property type="entry name" value="Isochorismatase-like_dom"/>
</dbReference>
<sequence length="192" mass="22230">MRVFFQRKCVEVDKHTVLLIVDLINPFDFKDAEKLYDASYSCAQQIAKLKDTMQEKGYPVIYVNDNYGHWKSEFTQLYHYIVENELPGSPIATLLKPSEHEYSVLKPQFSGFFATPLDMLLKRMEAKTLIITGVVGNMCIEFTANDAYMLGYHLIIPRDGFASFTEQEYQQSLTHFEEILKADTRSIEELMS</sequence>
<dbReference type="Proteomes" id="UP000298210">
    <property type="component" value="Unassembled WGS sequence"/>
</dbReference>
<dbReference type="GO" id="GO:0016787">
    <property type="term" value="F:hydrolase activity"/>
    <property type="evidence" value="ECO:0007669"/>
    <property type="project" value="UniProtKB-KW"/>
</dbReference>
<proteinExistence type="inferred from homology"/>
<dbReference type="PANTHER" id="PTHR43540">
    <property type="entry name" value="PEROXYUREIDOACRYLATE/UREIDOACRYLATE AMIDOHYDROLASE-RELATED"/>
    <property type="match status" value="1"/>
</dbReference>
<comment type="similarity">
    <text evidence="1">Belongs to the isochorismatase family.</text>
</comment>
<accession>A0A4Y7WLS4</accession>
<feature type="domain" description="Isochorismatase-like" evidence="3">
    <location>
        <begin position="16"/>
        <end position="177"/>
    </location>
</feature>
<dbReference type="CDD" id="cd00431">
    <property type="entry name" value="cysteine_hydrolases"/>
    <property type="match status" value="1"/>
</dbReference>
<organism evidence="4 5">
    <name type="scientific">Shouchella lehensis</name>
    <dbReference type="NCBI Taxonomy" id="300825"/>
    <lineage>
        <taxon>Bacteria</taxon>
        <taxon>Bacillati</taxon>
        <taxon>Bacillota</taxon>
        <taxon>Bacilli</taxon>
        <taxon>Bacillales</taxon>
        <taxon>Bacillaceae</taxon>
        <taxon>Shouchella</taxon>
    </lineage>
</organism>
<dbReference type="Pfam" id="PF00857">
    <property type="entry name" value="Isochorismatase"/>
    <property type="match status" value="1"/>
</dbReference>
<keyword evidence="2 4" id="KW-0378">Hydrolase</keyword>
<dbReference type="PANTHER" id="PTHR43540:SF6">
    <property type="entry name" value="ISOCHORISMATASE-LIKE DOMAIN-CONTAINING PROTEIN"/>
    <property type="match status" value="1"/>
</dbReference>
<gene>
    <name evidence="4" type="ORF">E2L03_08185</name>
</gene>
<reference evidence="4 5" key="1">
    <citation type="submission" date="2019-03" db="EMBL/GenBank/DDBJ databases">
        <authorList>
            <person name="Liu G."/>
        </authorList>
    </citation>
    <scope>NUCLEOTIDE SEQUENCE [LARGE SCALE GENOMIC DNA]</scope>
    <source>
        <strain evidence="4 5">DSM 19099</strain>
    </source>
</reference>
<dbReference type="InterPro" id="IPR050272">
    <property type="entry name" value="Isochorismatase-like_hydrls"/>
</dbReference>
<protein>
    <submittedName>
        <fullName evidence="4">Cysteine hydrolase</fullName>
    </submittedName>
</protein>
<comment type="caution">
    <text evidence="4">The sequence shown here is derived from an EMBL/GenBank/DDBJ whole genome shotgun (WGS) entry which is preliminary data.</text>
</comment>
<dbReference type="InterPro" id="IPR036380">
    <property type="entry name" value="Isochorismatase-like_sf"/>
</dbReference>
<evidence type="ECO:0000256" key="2">
    <source>
        <dbReference type="ARBA" id="ARBA00022801"/>
    </source>
</evidence>
<name>A0A4Y7WLS4_9BACI</name>
<dbReference type="Gene3D" id="3.40.50.850">
    <property type="entry name" value="Isochorismatase-like"/>
    <property type="match status" value="1"/>
</dbReference>
<evidence type="ECO:0000313" key="5">
    <source>
        <dbReference type="Proteomes" id="UP000298210"/>
    </source>
</evidence>
<dbReference type="SUPFAM" id="SSF52499">
    <property type="entry name" value="Isochorismatase-like hydrolases"/>
    <property type="match status" value="1"/>
</dbReference>
<dbReference type="EMBL" id="SNUX01000002">
    <property type="protein sequence ID" value="TES49440.1"/>
    <property type="molecule type" value="Genomic_DNA"/>
</dbReference>
<dbReference type="AlphaFoldDB" id="A0A4Y7WLS4"/>